<dbReference type="EMBL" id="ASGP02000002">
    <property type="protein sequence ID" value="KAH9521536.1"/>
    <property type="molecule type" value="Genomic_DNA"/>
</dbReference>
<dbReference type="AlphaFoldDB" id="A0A922I3T3"/>
<dbReference type="Proteomes" id="UP000790347">
    <property type="component" value="Unassembled WGS sequence"/>
</dbReference>
<keyword evidence="2" id="KW-1185">Reference proteome</keyword>
<reference evidence="1" key="1">
    <citation type="submission" date="2013-05" db="EMBL/GenBank/DDBJ databases">
        <authorList>
            <person name="Yim A.K.Y."/>
            <person name="Chan T.F."/>
            <person name="Ji K.M."/>
            <person name="Liu X.Y."/>
            <person name="Zhou J.W."/>
            <person name="Li R.Q."/>
            <person name="Yang K.Y."/>
            <person name="Li J."/>
            <person name="Li M."/>
            <person name="Law P.T.W."/>
            <person name="Wu Y.L."/>
            <person name="Cai Z.L."/>
            <person name="Qin H."/>
            <person name="Bao Y."/>
            <person name="Leung R.K.K."/>
            <person name="Ng P.K.S."/>
            <person name="Zou J."/>
            <person name="Zhong X.J."/>
            <person name="Ran P.X."/>
            <person name="Zhong N.S."/>
            <person name="Liu Z.G."/>
            <person name="Tsui S.K.W."/>
        </authorList>
    </citation>
    <scope>NUCLEOTIDE SEQUENCE</scope>
    <source>
        <strain evidence="1">Derf</strain>
        <tissue evidence="1">Whole organism</tissue>
    </source>
</reference>
<name>A0A922I3T3_DERFA</name>
<proteinExistence type="predicted"/>
<gene>
    <name evidence="1" type="ORF">DERF_005185</name>
</gene>
<accession>A0A922I3T3</accession>
<reference evidence="1" key="2">
    <citation type="journal article" date="2022" name="Res Sq">
        <title>Comparative Genomics Reveals Insights into the Divergent Evolution of Astigmatic Mites and Household Pest Adaptations.</title>
        <authorList>
            <person name="Xiong Q."/>
            <person name="Wan A.T.-Y."/>
            <person name="Liu X.-Y."/>
            <person name="Fung C.S.-H."/>
            <person name="Xiao X."/>
            <person name="Malainual N."/>
            <person name="Hou J."/>
            <person name="Wang L."/>
            <person name="Wang M."/>
            <person name="Yang K."/>
            <person name="Cui Y."/>
            <person name="Leung E."/>
            <person name="Nong W."/>
            <person name="Shin S.-K."/>
            <person name="Au S."/>
            <person name="Jeong K.Y."/>
            <person name="Chew F.T."/>
            <person name="Hui J."/>
            <person name="Leung T.F."/>
            <person name="Tungtrongchitr A."/>
            <person name="Zhong N."/>
            <person name="Liu Z."/>
            <person name="Tsui S."/>
        </authorList>
    </citation>
    <scope>NUCLEOTIDE SEQUENCE</scope>
    <source>
        <strain evidence="1">Derf</strain>
        <tissue evidence="1">Whole organism</tissue>
    </source>
</reference>
<evidence type="ECO:0000313" key="1">
    <source>
        <dbReference type="EMBL" id="KAH9521536.1"/>
    </source>
</evidence>
<protein>
    <submittedName>
        <fullName evidence="1">Uncharacterized protein</fullName>
    </submittedName>
</protein>
<evidence type="ECO:0000313" key="2">
    <source>
        <dbReference type="Proteomes" id="UP000790347"/>
    </source>
</evidence>
<organism evidence="1 2">
    <name type="scientific">Dermatophagoides farinae</name>
    <name type="common">American house dust mite</name>
    <dbReference type="NCBI Taxonomy" id="6954"/>
    <lineage>
        <taxon>Eukaryota</taxon>
        <taxon>Metazoa</taxon>
        <taxon>Ecdysozoa</taxon>
        <taxon>Arthropoda</taxon>
        <taxon>Chelicerata</taxon>
        <taxon>Arachnida</taxon>
        <taxon>Acari</taxon>
        <taxon>Acariformes</taxon>
        <taxon>Sarcoptiformes</taxon>
        <taxon>Astigmata</taxon>
        <taxon>Psoroptidia</taxon>
        <taxon>Analgoidea</taxon>
        <taxon>Pyroglyphidae</taxon>
        <taxon>Dermatophagoidinae</taxon>
        <taxon>Dermatophagoides</taxon>
    </lineage>
</organism>
<sequence>MDEIILGASIEYSNNENNDDHDGQNFINSQKDEIQKQHKINDLKMTAENTNESQLVESFQMC</sequence>
<comment type="caution">
    <text evidence="1">The sequence shown here is derived from an EMBL/GenBank/DDBJ whole genome shotgun (WGS) entry which is preliminary data.</text>
</comment>